<keyword evidence="1" id="KW-0175">Coiled coil</keyword>
<dbReference type="InterPro" id="IPR004291">
    <property type="entry name" value="Transposase_IS66_central"/>
</dbReference>
<dbReference type="NCBIfam" id="NF033517">
    <property type="entry name" value="transpos_IS66"/>
    <property type="match status" value="1"/>
</dbReference>
<feature type="coiled-coil region" evidence="1">
    <location>
        <begin position="7"/>
        <end position="34"/>
    </location>
</feature>
<dbReference type="Pfam" id="PF13005">
    <property type="entry name" value="zf-IS66"/>
    <property type="match status" value="1"/>
</dbReference>
<dbReference type="RefSeq" id="WP_209703435.1">
    <property type="nucleotide sequence ID" value="NZ_JAGGLM010000044.1"/>
</dbReference>
<evidence type="ECO:0000259" key="3">
    <source>
        <dbReference type="Pfam" id="PF13005"/>
    </source>
</evidence>
<name>A0ABS4KXV7_9CLOT</name>
<keyword evidence="7" id="KW-1185">Reference proteome</keyword>
<sequence length="513" mass="59341">MYTKNEVLKLKNRIAQLEKENKTLHETVEFLTHKLFGRSSEKTSVIAGQVNLFNEAEIESSPSAPEPNLKEVSNYRRKKFKGQRAELLKDIPHDTVICGLEEDERFCEKCGTPLKSIGREFIRTEIEFIPAKVRVIDYYREAYECRKCRKEGLPYIEKSPMPYPVVQHSMASPSTVAHIMYEKYVNALPLYRQEREWASLGVKLTRATMSNWIMVASRNWLKPLTNLMHQKLIGEKYLHADETPVQVLMEPGRKNTSESYMWLYSTYAGSQKPIRLFDYRPSRSGDCPQKFLKGFKGYLHTDCYKGYNKVPGITRCLCWTHLRRYFVEALPKDINSPEATLPARGIDFCNKLFAEEKLIKELTPDERKIKRLETEKPILDAFWSWINSIKYICLPKSKLGKAVDYAVNNKKGFMNYLLDGNCAISNNLSENSIRPFTIGRKNWLFSGSPKGAEASAAVYSIVETARANGLEPYSYLEFLFKNLPGVQFEAHPEFLEEYLPWDSWVQSSCKKNK</sequence>
<feature type="domain" description="Transposase IS66 central" evidence="2">
    <location>
        <begin position="168"/>
        <end position="453"/>
    </location>
</feature>
<evidence type="ECO:0000259" key="4">
    <source>
        <dbReference type="Pfam" id="PF13007"/>
    </source>
</evidence>
<feature type="domain" description="Transposase IS66 zinc-finger binding" evidence="3">
    <location>
        <begin position="104"/>
        <end position="148"/>
    </location>
</feature>
<reference evidence="6 7" key="1">
    <citation type="submission" date="2021-03" db="EMBL/GenBank/DDBJ databases">
        <title>Genomic Encyclopedia of Type Strains, Phase IV (KMG-IV): sequencing the most valuable type-strain genomes for metagenomic binning, comparative biology and taxonomic classification.</title>
        <authorList>
            <person name="Goeker M."/>
        </authorList>
    </citation>
    <scope>NUCLEOTIDE SEQUENCE [LARGE SCALE GENOMIC DNA]</scope>
    <source>
        <strain evidence="6 7">DSM 28783</strain>
    </source>
</reference>
<gene>
    <name evidence="6" type="ORF">J2Z42_002943</name>
</gene>
<accession>A0ABS4KXV7</accession>
<evidence type="ECO:0000256" key="1">
    <source>
        <dbReference type="SAM" id="Coils"/>
    </source>
</evidence>
<organism evidence="6 7">
    <name type="scientific">Clostridium algifaecis</name>
    <dbReference type="NCBI Taxonomy" id="1472040"/>
    <lineage>
        <taxon>Bacteria</taxon>
        <taxon>Bacillati</taxon>
        <taxon>Bacillota</taxon>
        <taxon>Clostridia</taxon>
        <taxon>Eubacteriales</taxon>
        <taxon>Clostridiaceae</taxon>
        <taxon>Clostridium</taxon>
    </lineage>
</organism>
<evidence type="ECO:0000259" key="2">
    <source>
        <dbReference type="Pfam" id="PF03050"/>
    </source>
</evidence>
<feature type="domain" description="Transposase IS66 C-terminal" evidence="5">
    <location>
        <begin position="460"/>
        <end position="501"/>
    </location>
</feature>
<comment type="caution">
    <text evidence="6">The sequence shown here is derived from an EMBL/GenBank/DDBJ whole genome shotgun (WGS) entry which is preliminary data.</text>
</comment>
<dbReference type="Pfam" id="PF13817">
    <property type="entry name" value="DDE_Tnp_IS66_C"/>
    <property type="match status" value="1"/>
</dbReference>
<evidence type="ECO:0000313" key="6">
    <source>
        <dbReference type="EMBL" id="MBP2034206.1"/>
    </source>
</evidence>
<dbReference type="PANTHER" id="PTHR33678">
    <property type="entry name" value="BLL1576 PROTEIN"/>
    <property type="match status" value="1"/>
</dbReference>
<dbReference type="Proteomes" id="UP001519307">
    <property type="component" value="Unassembled WGS sequence"/>
</dbReference>
<dbReference type="Pfam" id="PF13007">
    <property type="entry name" value="LZ_Tnp_IS66"/>
    <property type="match status" value="1"/>
</dbReference>
<feature type="domain" description="Transposase TnpC homeodomain" evidence="4">
    <location>
        <begin position="24"/>
        <end position="96"/>
    </location>
</feature>
<dbReference type="EMBL" id="JAGGLM010000044">
    <property type="protein sequence ID" value="MBP2034206.1"/>
    <property type="molecule type" value="Genomic_DNA"/>
</dbReference>
<evidence type="ECO:0000259" key="5">
    <source>
        <dbReference type="Pfam" id="PF13817"/>
    </source>
</evidence>
<dbReference type="InterPro" id="IPR024463">
    <property type="entry name" value="Transposase_TnpC_homeodom"/>
</dbReference>
<evidence type="ECO:0000313" key="7">
    <source>
        <dbReference type="Proteomes" id="UP001519307"/>
    </source>
</evidence>
<dbReference type="InterPro" id="IPR052344">
    <property type="entry name" value="Transposase-related"/>
</dbReference>
<dbReference type="InterPro" id="IPR039552">
    <property type="entry name" value="IS66_C"/>
</dbReference>
<protein>
    <submittedName>
        <fullName evidence="6">Transposase</fullName>
    </submittedName>
</protein>
<dbReference type="PANTHER" id="PTHR33678:SF1">
    <property type="entry name" value="BLL1576 PROTEIN"/>
    <property type="match status" value="1"/>
</dbReference>
<dbReference type="InterPro" id="IPR024474">
    <property type="entry name" value="Znf_dom_IS66"/>
</dbReference>
<proteinExistence type="predicted"/>
<dbReference type="Pfam" id="PF03050">
    <property type="entry name" value="DDE_Tnp_IS66"/>
    <property type="match status" value="1"/>
</dbReference>